<dbReference type="PROSITE" id="PS50003">
    <property type="entry name" value="PH_DOMAIN"/>
    <property type="match status" value="1"/>
</dbReference>
<feature type="compositionally biased region" description="Basic and acidic residues" evidence="1">
    <location>
        <begin position="297"/>
        <end position="308"/>
    </location>
</feature>
<dbReference type="HOGENOM" id="CLU_026404_0_0_1"/>
<dbReference type="OMA" id="SHKDGEP"/>
<dbReference type="GO" id="GO:0035591">
    <property type="term" value="F:signaling adaptor activity"/>
    <property type="evidence" value="ECO:0007669"/>
    <property type="project" value="TreeGrafter"/>
</dbReference>
<sequence>MEPVYVGWLIKSPPAKRIWRAKWRRRWFVLRQSGQIPGQYLLEYYTDSTCKKLKGKIDLDQCNQVDAGLTFENTKWNYQFMFDIQTPKRIYLLVAETDSEMNKWVECICQVCGLKIDSEEDQPSVTSSIQLTVVNQPFTTNGVLTSNDDEPITDDGRDSPTGPYIPISECVSGKNLTDNCIIKHHLDEVPPIPTHTTTQKHRKMSGDFYDYPRLLHPPGLEDTQSLPDTNTEELYKFPRETSSVPQDDGSSSPKVNWETYPGASNLRETLEHIRIGRNTTGRKTSCEIYENVAVRRDSVSDNETEKHIPPRPPKPPHLVDLTTYQNCGNKLVPAPSLTVTNTNSYDIPNGEALKRVVLQPNAGTLDEMYDFPRPLVDDGLNAKPPPPSNAATATLPRRHAYSNAPAGYMHDNVFTYDNRTLVGESYLNMDLQRKESEVYTDMGGEVHSPVPIYTNLSSPNSLSGGSLLPPVHRDLKPPRKGSAGQGAVSRSCSSASSTDMSGKSPSPVEGLVPPQVNRELKPKRPQEGSRQSKLILDNPPVCRIKPSNMKRSFRKPRATPSPTSVTTMLPNNTRNRLHSSSDDDQSSSGGSRRNSANEEPRIQCVFNFATMSNRREAEIQYLDLDLESDLLLTPKSPERTSASTVYKTVDFVKTKAFNETRQNVEETYRKSQN</sequence>
<proteinExistence type="predicted"/>
<dbReference type="InterPro" id="IPR046355">
    <property type="entry name" value="Gab1-4-like"/>
</dbReference>
<reference evidence="3" key="2">
    <citation type="submission" date="2015-02" db="UniProtKB">
        <authorList>
            <consortium name="EnsemblMetazoa"/>
        </authorList>
    </citation>
    <scope>IDENTIFICATION</scope>
</reference>
<feature type="compositionally biased region" description="Polar residues" evidence="1">
    <location>
        <begin position="560"/>
        <end position="574"/>
    </location>
</feature>
<name>T1IV16_STRMM</name>
<dbReference type="InterPro" id="IPR011993">
    <property type="entry name" value="PH-like_dom_sf"/>
</dbReference>
<organism evidence="3 4">
    <name type="scientific">Strigamia maritima</name>
    <name type="common">European centipede</name>
    <name type="synonym">Geophilus maritimus</name>
    <dbReference type="NCBI Taxonomy" id="126957"/>
    <lineage>
        <taxon>Eukaryota</taxon>
        <taxon>Metazoa</taxon>
        <taxon>Ecdysozoa</taxon>
        <taxon>Arthropoda</taxon>
        <taxon>Myriapoda</taxon>
        <taxon>Chilopoda</taxon>
        <taxon>Pleurostigmophora</taxon>
        <taxon>Geophilomorpha</taxon>
        <taxon>Linotaeniidae</taxon>
        <taxon>Strigamia</taxon>
    </lineage>
</organism>
<protein>
    <recommendedName>
        <fullName evidence="2">PH domain-containing protein</fullName>
    </recommendedName>
</protein>
<dbReference type="eggNOG" id="KOG3751">
    <property type="taxonomic scope" value="Eukaryota"/>
</dbReference>
<dbReference type="GO" id="GO:0007165">
    <property type="term" value="P:signal transduction"/>
    <property type="evidence" value="ECO:0007669"/>
    <property type="project" value="TreeGrafter"/>
</dbReference>
<dbReference type="InterPro" id="IPR001849">
    <property type="entry name" value="PH_domain"/>
</dbReference>
<dbReference type="PANTHER" id="PTHR45960:SF2">
    <property type="entry name" value="PROTEIN DAUGHTER OF SEVENLESS"/>
    <property type="match status" value="1"/>
</dbReference>
<dbReference type="EMBL" id="JH431569">
    <property type="status" value="NOT_ANNOTATED_CDS"/>
    <property type="molecule type" value="Genomic_DNA"/>
</dbReference>
<dbReference type="GO" id="GO:0005737">
    <property type="term" value="C:cytoplasm"/>
    <property type="evidence" value="ECO:0007669"/>
    <property type="project" value="TreeGrafter"/>
</dbReference>
<feature type="region of interest" description="Disordered" evidence="1">
    <location>
        <begin position="238"/>
        <end position="258"/>
    </location>
</feature>
<dbReference type="EnsemblMetazoa" id="SMAR005004-RA">
    <property type="protein sequence ID" value="SMAR005004-PA"/>
    <property type="gene ID" value="SMAR005004"/>
</dbReference>
<feature type="compositionally biased region" description="Basic and acidic residues" evidence="1">
    <location>
        <begin position="518"/>
        <end position="527"/>
    </location>
</feature>
<feature type="compositionally biased region" description="Low complexity" evidence="1">
    <location>
        <begin position="489"/>
        <end position="501"/>
    </location>
</feature>
<dbReference type="Pfam" id="PF00169">
    <property type="entry name" value="PH"/>
    <property type="match status" value="1"/>
</dbReference>
<dbReference type="STRING" id="126957.T1IV16"/>
<evidence type="ECO:0000313" key="3">
    <source>
        <dbReference type="EnsemblMetazoa" id="SMAR005004-PA"/>
    </source>
</evidence>
<dbReference type="Gene3D" id="2.30.29.30">
    <property type="entry name" value="Pleckstrin-homology domain (PH domain)/Phosphotyrosine-binding domain (PTB)"/>
    <property type="match status" value="1"/>
</dbReference>
<feature type="compositionally biased region" description="Polar residues" evidence="1">
    <location>
        <begin position="240"/>
        <end position="254"/>
    </location>
</feature>
<dbReference type="AlphaFoldDB" id="T1IV16"/>
<dbReference type="PANTHER" id="PTHR45960">
    <property type="entry name" value="GRB2-ASSOCIATED-BINDING PROTEIN"/>
    <property type="match status" value="1"/>
</dbReference>
<evidence type="ECO:0000256" key="1">
    <source>
        <dbReference type="SAM" id="MobiDB-lite"/>
    </source>
</evidence>
<feature type="region of interest" description="Disordered" evidence="1">
    <location>
        <begin position="142"/>
        <end position="166"/>
    </location>
</feature>
<dbReference type="Proteomes" id="UP000014500">
    <property type="component" value="Unassembled WGS sequence"/>
</dbReference>
<dbReference type="SUPFAM" id="SSF50729">
    <property type="entry name" value="PH domain-like"/>
    <property type="match status" value="1"/>
</dbReference>
<keyword evidence="4" id="KW-1185">Reference proteome</keyword>
<accession>T1IV16</accession>
<dbReference type="CDD" id="cd13324">
    <property type="entry name" value="PH_Gab-like"/>
    <property type="match status" value="1"/>
</dbReference>
<dbReference type="PhylomeDB" id="T1IV16"/>
<feature type="region of interest" description="Disordered" evidence="1">
    <location>
        <begin position="297"/>
        <end position="317"/>
    </location>
</feature>
<feature type="compositionally biased region" description="Low complexity" evidence="1">
    <location>
        <begin position="460"/>
        <end position="470"/>
    </location>
</feature>
<reference evidence="4" key="1">
    <citation type="submission" date="2011-05" db="EMBL/GenBank/DDBJ databases">
        <authorList>
            <person name="Richards S.R."/>
            <person name="Qu J."/>
            <person name="Jiang H."/>
            <person name="Jhangiani S.N."/>
            <person name="Agravi P."/>
            <person name="Goodspeed R."/>
            <person name="Gross S."/>
            <person name="Mandapat C."/>
            <person name="Jackson L."/>
            <person name="Mathew T."/>
            <person name="Pu L."/>
            <person name="Thornton R."/>
            <person name="Saada N."/>
            <person name="Wilczek-Boney K.B."/>
            <person name="Lee S."/>
            <person name="Kovar C."/>
            <person name="Wu Y."/>
            <person name="Scherer S.E."/>
            <person name="Worley K.C."/>
            <person name="Muzny D.M."/>
            <person name="Gibbs R."/>
        </authorList>
    </citation>
    <scope>NUCLEOTIDE SEQUENCE</scope>
    <source>
        <strain evidence="4">Brora</strain>
    </source>
</reference>
<evidence type="ECO:0000259" key="2">
    <source>
        <dbReference type="PROSITE" id="PS50003"/>
    </source>
</evidence>
<dbReference type="SMART" id="SM00233">
    <property type="entry name" value="PH"/>
    <property type="match status" value="1"/>
</dbReference>
<feature type="region of interest" description="Disordered" evidence="1">
    <location>
        <begin position="460"/>
        <end position="598"/>
    </location>
</feature>
<feature type="domain" description="PH" evidence="2">
    <location>
        <begin position="2"/>
        <end position="113"/>
    </location>
</feature>
<evidence type="ECO:0000313" key="4">
    <source>
        <dbReference type="Proteomes" id="UP000014500"/>
    </source>
</evidence>